<evidence type="ECO:0000256" key="2">
    <source>
        <dbReference type="PROSITE-ProRule" id="PRU00504"/>
    </source>
</evidence>
<keyword evidence="1" id="KW-0677">Repeat</keyword>
<dbReference type="Proteomes" id="UP001597641">
    <property type="component" value="Unassembled WGS sequence"/>
</dbReference>
<organism evidence="5 6">
    <name type="scientific">Pontibacter toksunensis</name>
    <dbReference type="NCBI Taxonomy" id="1332631"/>
    <lineage>
        <taxon>Bacteria</taxon>
        <taxon>Pseudomonadati</taxon>
        <taxon>Bacteroidota</taxon>
        <taxon>Cytophagia</taxon>
        <taxon>Cytophagales</taxon>
        <taxon>Hymenobacteraceae</taxon>
        <taxon>Pontibacter</taxon>
    </lineage>
</organism>
<dbReference type="PANTHER" id="PTHR24104">
    <property type="entry name" value="E3 UBIQUITIN-PROTEIN LIGASE NHLRC1-RELATED"/>
    <property type="match status" value="1"/>
</dbReference>
<feature type="domain" description="IPT/TIG" evidence="4">
    <location>
        <begin position="1080"/>
        <end position="1161"/>
    </location>
</feature>
<feature type="domain" description="IPT/TIG" evidence="4">
    <location>
        <begin position="1163"/>
        <end position="1241"/>
    </location>
</feature>
<dbReference type="InterPro" id="IPR002909">
    <property type="entry name" value="IPT_dom"/>
</dbReference>
<evidence type="ECO:0000313" key="5">
    <source>
        <dbReference type="EMBL" id="MFD3003701.1"/>
    </source>
</evidence>
<feature type="repeat" description="NHL" evidence="2">
    <location>
        <begin position="447"/>
        <end position="490"/>
    </location>
</feature>
<dbReference type="EMBL" id="JBHUOX010000038">
    <property type="protein sequence ID" value="MFD3003701.1"/>
    <property type="molecule type" value="Genomic_DNA"/>
</dbReference>
<dbReference type="CDD" id="cd05819">
    <property type="entry name" value="NHL"/>
    <property type="match status" value="2"/>
</dbReference>
<dbReference type="InterPro" id="IPR055353">
    <property type="entry name" value="DUF7619"/>
</dbReference>
<feature type="signal peptide" evidence="3">
    <location>
        <begin position="1"/>
        <end position="17"/>
    </location>
</feature>
<dbReference type="SMART" id="SM00429">
    <property type="entry name" value="IPT"/>
    <property type="match status" value="4"/>
</dbReference>
<dbReference type="InterPro" id="IPR013783">
    <property type="entry name" value="Ig-like_fold"/>
</dbReference>
<dbReference type="Pfam" id="PF01833">
    <property type="entry name" value="TIG"/>
    <property type="match status" value="3"/>
</dbReference>
<gene>
    <name evidence="5" type="ORF">ACFS7Z_25320</name>
</gene>
<feature type="domain" description="IPT/TIG" evidence="4">
    <location>
        <begin position="1245"/>
        <end position="1324"/>
    </location>
</feature>
<dbReference type="SUPFAM" id="SSF101898">
    <property type="entry name" value="NHL repeat"/>
    <property type="match status" value="2"/>
</dbReference>
<dbReference type="CDD" id="cd00102">
    <property type="entry name" value="IPT"/>
    <property type="match status" value="2"/>
</dbReference>
<keyword evidence="6" id="KW-1185">Reference proteome</keyword>
<reference evidence="6" key="1">
    <citation type="journal article" date="2019" name="Int. J. Syst. Evol. Microbiol.">
        <title>The Global Catalogue of Microorganisms (GCM) 10K type strain sequencing project: providing services to taxonomists for standard genome sequencing and annotation.</title>
        <authorList>
            <consortium name="The Broad Institute Genomics Platform"/>
            <consortium name="The Broad Institute Genome Sequencing Center for Infectious Disease"/>
            <person name="Wu L."/>
            <person name="Ma J."/>
        </authorList>
    </citation>
    <scope>NUCLEOTIDE SEQUENCE [LARGE SCALE GENOMIC DNA]</scope>
    <source>
        <strain evidence="6">KCTC 23984</strain>
    </source>
</reference>
<feature type="domain" description="IPT/TIG" evidence="4">
    <location>
        <begin position="1326"/>
        <end position="1410"/>
    </location>
</feature>
<evidence type="ECO:0000313" key="6">
    <source>
        <dbReference type="Proteomes" id="UP001597641"/>
    </source>
</evidence>
<proteinExistence type="predicted"/>
<dbReference type="NCBIfam" id="TIGR04183">
    <property type="entry name" value="Por_Secre_tail"/>
    <property type="match status" value="1"/>
</dbReference>
<dbReference type="PANTHER" id="PTHR24104:SF25">
    <property type="entry name" value="PROTEIN LIN-41"/>
    <property type="match status" value="1"/>
</dbReference>
<dbReference type="PROSITE" id="PS51125">
    <property type="entry name" value="NHL"/>
    <property type="match status" value="1"/>
</dbReference>
<protein>
    <submittedName>
        <fullName evidence="5">IPT/TIG domain-containing protein</fullName>
    </submittedName>
</protein>
<accession>A0ABW6C3J3</accession>
<evidence type="ECO:0000256" key="1">
    <source>
        <dbReference type="ARBA" id="ARBA00022737"/>
    </source>
</evidence>
<evidence type="ECO:0000259" key="4">
    <source>
        <dbReference type="SMART" id="SM00429"/>
    </source>
</evidence>
<feature type="chain" id="PRO_5047227653" evidence="3">
    <location>
        <begin position="18"/>
        <end position="1491"/>
    </location>
</feature>
<sequence>MKSTLLLLLLLFIALHAACPQTPDFQKTETIIGTPVLYQNDVAVDTDGNLYILEQEGITKVNAAGEYLGEISIYGYKNSIEVDTAKNLYVALDNCSCIVKYDVHGNRLLTFGSSGSGAGQVKAYGRTALDAAGNLYVTDYTQKRVNMFNAQGEYVRQFGGTGTPAGPFPYIRDVGVDAQGNVYVLDASSGYETNTKTYKFSPSGELLKTMSTHQQGPGYNPNDVSSFVVRPDGGFYIVHDFYRRILEYDPEGNLIFAFAGHGGSAVDDTGLVGDLINLKLDVKGNIYASDRHSGSGSIKKFSPKGILLKKYGRDKAFSLPVYDRWDNLFVFDSNQKAIYKHDASGTLIAVFKPAQDTDNFRLDAKYLATDLKGNVYLLDYGVNGKQRIQKFDNNGKALQVFYTELPKVASGYSSMVTNFAIDDSGTMYIMDKTNSVIHKISHIGNYIGVFGKYGNGKGEISGAQSVGVDASGFVYVLDLVGHRIQKYTPSGQFIQAYGDSSLYADRNWGNLSVDDNGNAFVSYHGNYGSDLKIYNNKGELIKKLSLSNSGIGVNKRGNLLAAGSFIGIIRIHASDHLPGRRYITGTVFHDRNADCTQDKTEAPLSNILVAAQPGPFYGLSDEDGIYRIAVDPGTYTIHQVLQEESGRLISELCTSDNTGVNIMSGTTARGPDFANQVVLSPHLSVSVSSTRRRRCFESTTTVRYINSGFATATGAKVYVQLPGEVELRSADKTYSRTPDGTYEFTVGDLAAGQQGTITIEDMVTCGDESVRGRTVCTKAWITPDNKSPTAPPTAVSAVTGKCDANTGYVLFVVRNNGLAGMETGEQFRIYQDGKLATIENYKLAAGDSMVFRIPAMGRTIRLEADQPNGNGDNTLASATVEGCGAGGSPAVISTGFVNALPADDEEAGVAEDCLPIIDSYDPNDKLVTPAGLTEENFTPTGIALKYKIRFQNTGTDVAYRVVVVDTLSEHLDLGTLQLGTASHHYTYEVSGKGRPVLTWTFHSIMLPDSTSDEPGSHGYVQFSIKPKADLAEKTAVENFADIFFDYNSPVRTNVTVNRIYDMPLEIQEENRIVADEVVMTPTISTFSPASGKHGTEVVLTGLKFSSEPQVNKVYVNGVRAEVLEGNATTLKVRVPVGASTGALSVVTEHAGTSSTALFTVYQPPVIAGFSPAEGVVGAEVTLQGNHLASELIERVQLGSMDCEVLSTAQNTIRVRVPADAATGAFTVHTKGGTVQSGAAYRVWYAPSLTGFDKAMERVGGGLLLQGENFAPEPTRNTVLFGNVQAEVLQANAQKLEVRVPAGAASGTVSVTTPGGTASRAFEVIPAPVITAVYPDKGSVGTVVELQGKDFLTFGVMDTVLFSSVEAVVLSSSSTSFRVRVPRGAVTGKVSVAGVGGRDEADFEVEQLTPTQAIAVFPNPSTGKFIVDFTKADFSVEAVEVYDLTGKLLYTKKLDTGQSQQAEIELSGEKAGIFLVMLQTGRGKVVKKLTLL</sequence>
<dbReference type="SUPFAM" id="SSF49464">
    <property type="entry name" value="Carboxypeptidase regulatory domain-like"/>
    <property type="match status" value="1"/>
</dbReference>
<dbReference type="Gene3D" id="2.120.10.30">
    <property type="entry name" value="TolB, C-terminal domain"/>
    <property type="match status" value="3"/>
</dbReference>
<dbReference type="Pfam" id="PF24595">
    <property type="entry name" value="DUF7619"/>
    <property type="match status" value="1"/>
</dbReference>
<dbReference type="Pfam" id="PF18962">
    <property type="entry name" value="Por_Secre_tail"/>
    <property type="match status" value="1"/>
</dbReference>
<dbReference type="InterPro" id="IPR011042">
    <property type="entry name" value="6-blade_b-propeller_TolB-like"/>
</dbReference>
<dbReference type="InterPro" id="IPR008969">
    <property type="entry name" value="CarboxyPept-like_regulatory"/>
</dbReference>
<evidence type="ECO:0000256" key="3">
    <source>
        <dbReference type="SAM" id="SignalP"/>
    </source>
</evidence>
<comment type="caution">
    <text evidence="5">The sequence shown here is derived from an EMBL/GenBank/DDBJ whole genome shotgun (WGS) entry which is preliminary data.</text>
</comment>
<dbReference type="SUPFAM" id="SSF81296">
    <property type="entry name" value="E set domains"/>
    <property type="match status" value="4"/>
</dbReference>
<dbReference type="InterPro" id="IPR014756">
    <property type="entry name" value="Ig_E-set"/>
</dbReference>
<dbReference type="InterPro" id="IPR026444">
    <property type="entry name" value="Secre_tail"/>
</dbReference>
<name>A0ABW6C3J3_9BACT</name>
<dbReference type="InterPro" id="IPR001258">
    <property type="entry name" value="NHL_repeat"/>
</dbReference>
<dbReference type="RefSeq" id="WP_377491605.1">
    <property type="nucleotide sequence ID" value="NZ_JBHUOX010000038.1"/>
</dbReference>
<dbReference type="InterPro" id="IPR050952">
    <property type="entry name" value="TRIM-NHL_E3_ligases"/>
</dbReference>
<dbReference type="Gene3D" id="2.60.40.10">
    <property type="entry name" value="Immunoglobulins"/>
    <property type="match status" value="5"/>
</dbReference>
<keyword evidence="3" id="KW-0732">Signal</keyword>
<dbReference type="SUPFAM" id="SSF63829">
    <property type="entry name" value="Calcium-dependent phosphotriesterase"/>
    <property type="match status" value="1"/>
</dbReference>